<proteinExistence type="predicted"/>
<keyword evidence="1" id="KW-0472">Membrane</keyword>
<keyword evidence="1" id="KW-0812">Transmembrane</keyword>
<evidence type="ECO:0000313" key="2">
    <source>
        <dbReference type="EMBL" id="KAF2641553.1"/>
    </source>
</evidence>
<feature type="transmembrane region" description="Helical" evidence="1">
    <location>
        <begin position="330"/>
        <end position="350"/>
    </location>
</feature>
<organism evidence="2 3">
    <name type="scientific">Massarina eburnea CBS 473.64</name>
    <dbReference type="NCBI Taxonomy" id="1395130"/>
    <lineage>
        <taxon>Eukaryota</taxon>
        <taxon>Fungi</taxon>
        <taxon>Dikarya</taxon>
        <taxon>Ascomycota</taxon>
        <taxon>Pezizomycotina</taxon>
        <taxon>Dothideomycetes</taxon>
        <taxon>Pleosporomycetidae</taxon>
        <taxon>Pleosporales</taxon>
        <taxon>Massarineae</taxon>
        <taxon>Massarinaceae</taxon>
        <taxon>Massarina</taxon>
    </lineage>
</organism>
<dbReference type="AlphaFoldDB" id="A0A6A6S4D7"/>
<keyword evidence="1" id="KW-1133">Transmembrane helix</keyword>
<feature type="transmembrane region" description="Helical" evidence="1">
    <location>
        <begin position="136"/>
        <end position="156"/>
    </location>
</feature>
<feature type="transmembrane region" description="Helical" evidence="1">
    <location>
        <begin position="162"/>
        <end position="180"/>
    </location>
</feature>
<dbReference type="OrthoDB" id="4586224at2759"/>
<reference evidence="2" key="1">
    <citation type="journal article" date="2020" name="Stud. Mycol.">
        <title>101 Dothideomycetes genomes: a test case for predicting lifestyles and emergence of pathogens.</title>
        <authorList>
            <person name="Haridas S."/>
            <person name="Albert R."/>
            <person name="Binder M."/>
            <person name="Bloem J."/>
            <person name="Labutti K."/>
            <person name="Salamov A."/>
            <person name="Andreopoulos B."/>
            <person name="Baker S."/>
            <person name="Barry K."/>
            <person name="Bills G."/>
            <person name="Bluhm B."/>
            <person name="Cannon C."/>
            <person name="Castanera R."/>
            <person name="Culley D."/>
            <person name="Daum C."/>
            <person name="Ezra D."/>
            <person name="Gonzalez J."/>
            <person name="Henrissat B."/>
            <person name="Kuo A."/>
            <person name="Liang C."/>
            <person name="Lipzen A."/>
            <person name="Lutzoni F."/>
            <person name="Magnuson J."/>
            <person name="Mondo S."/>
            <person name="Nolan M."/>
            <person name="Ohm R."/>
            <person name="Pangilinan J."/>
            <person name="Park H.-J."/>
            <person name="Ramirez L."/>
            <person name="Alfaro M."/>
            <person name="Sun H."/>
            <person name="Tritt A."/>
            <person name="Yoshinaga Y."/>
            <person name="Zwiers L.-H."/>
            <person name="Turgeon B."/>
            <person name="Goodwin S."/>
            <person name="Spatafora J."/>
            <person name="Crous P."/>
            <person name="Grigoriev I."/>
        </authorList>
    </citation>
    <scope>NUCLEOTIDE SEQUENCE</scope>
    <source>
        <strain evidence="2">CBS 473.64</strain>
    </source>
</reference>
<feature type="transmembrane region" description="Helical" evidence="1">
    <location>
        <begin position="293"/>
        <end position="315"/>
    </location>
</feature>
<keyword evidence="3" id="KW-1185">Reference proteome</keyword>
<feature type="transmembrane region" description="Helical" evidence="1">
    <location>
        <begin position="252"/>
        <end position="273"/>
    </location>
</feature>
<protein>
    <submittedName>
        <fullName evidence="2">Uncharacterized protein</fullName>
    </submittedName>
</protein>
<dbReference type="EMBL" id="MU006783">
    <property type="protein sequence ID" value="KAF2641553.1"/>
    <property type="molecule type" value="Genomic_DNA"/>
</dbReference>
<gene>
    <name evidence="2" type="ORF">P280DRAFT_450947</name>
</gene>
<accession>A0A6A6S4D7</accession>
<name>A0A6A6S4D7_9PLEO</name>
<sequence length="451" mass="50495">MVSIIYKIIPIQYNSQCISYPEWVTLLTICLCPLFAHIVSGTSPISYLSPTRPKWYDRICHYNPTSIIWRYAAITDRRVRAICWSRNDLAASNAIFWTAKGWDGSEEMVLAASPYCLFAPETTHSRILSIPTLETVITTLQGLSALYTLLGWLIGFTPDTPLVFMGVDTVFFPLAILGLLRLSAASWLTDEYLYSSEYTGIANNILDANATESPIISTESNNNLDPFLTTLPRQGARFKSPRNSWPSRIVRTVYLLLLGCFWAICLLFLAPSLRFAGVSSSSTYTDWKTATSFLVGVFCFFILTISIVLYTFYFFRGQTTTTIIPCSSKLWYKIYTMSLFSFMLALLGVACMETNRGPKGEYSSRMALGYQDCRSMVYLMETSPDTPSSGLTSSLGDNMTTLIGNIRYDTAVPNVTGKVASGNSTDIGREFWMYDFTGYCVGHITNIDEEI</sequence>
<evidence type="ECO:0000313" key="3">
    <source>
        <dbReference type="Proteomes" id="UP000799753"/>
    </source>
</evidence>
<dbReference type="Proteomes" id="UP000799753">
    <property type="component" value="Unassembled WGS sequence"/>
</dbReference>
<evidence type="ECO:0000256" key="1">
    <source>
        <dbReference type="SAM" id="Phobius"/>
    </source>
</evidence>